<accession>I2GL16</accession>
<comment type="caution">
    <text evidence="1">The sequence shown here is derived from an EMBL/GenBank/DDBJ whole genome shotgun (WGS) entry which is preliminary data.</text>
</comment>
<evidence type="ECO:0000313" key="2">
    <source>
        <dbReference type="Proteomes" id="UP000009309"/>
    </source>
</evidence>
<dbReference type="AlphaFoldDB" id="I2GL16"/>
<gene>
    <name evidence="1" type="ORF">BN8_03776</name>
</gene>
<reference evidence="1 2" key="1">
    <citation type="journal article" date="2012" name="J. Bacteriol.">
        <title>Genome Sequence of the Filamentous Bacterium Fibrisoma limi BUZ 3T.</title>
        <authorList>
            <person name="Filippini M."/>
            <person name="Qi W."/>
            <person name="Jaenicke S."/>
            <person name="Goesmann A."/>
            <person name="Smits T.H."/>
            <person name="Bagheri H.C."/>
        </authorList>
    </citation>
    <scope>NUCLEOTIDE SEQUENCE [LARGE SCALE GENOMIC DNA]</scope>
    <source>
        <strain evidence="2">BUZ 3T</strain>
    </source>
</reference>
<name>I2GL16_9BACT</name>
<dbReference type="EMBL" id="CAIT01000007">
    <property type="protein sequence ID" value="CCH54592.1"/>
    <property type="molecule type" value="Genomic_DNA"/>
</dbReference>
<dbReference type="Proteomes" id="UP000009309">
    <property type="component" value="Unassembled WGS sequence"/>
</dbReference>
<proteinExistence type="predicted"/>
<protein>
    <submittedName>
        <fullName evidence="1">Uncharacterized protein</fullName>
    </submittedName>
</protein>
<organism evidence="1 2">
    <name type="scientific">Fibrisoma limi BUZ 3</name>
    <dbReference type="NCBI Taxonomy" id="1185876"/>
    <lineage>
        <taxon>Bacteria</taxon>
        <taxon>Pseudomonadati</taxon>
        <taxon>Bacteroidota</taxon>
        <taxon>Cytophagia</taxon>
        <taxon>Cytophagales</taxon>
        <taxon>Spirosomataceae</taxon>
        <taxon>Fibrisoma</taxon>
    </lineage>
</organism>
<sequence length="472" mass="53198">MPNQTYHYHNRTAMKYLLSFLLIIGFTDNVFSQWLTQSAEGQGSFLFKGSNIGIDLGKSEFSFTMNNLHKPVQLSSSKDNSFAFYGIGLKAKSEEGLGNLFSTGDLVPSAKLNGYFGWQLSNSYNAVRKASDAELSGQLQALTIDQIKRRFIPLMEIAIDEEINFSPLTNTVVKAKLSTDWVTQLRTSQPKTFHAYLSSYLAAQGAAIPAPDQILVSNIITNLLSRLKSIVQTFDLELKVLKDELVKSFEQNIRNTYWRVSLFTFGGIDALSFRRVDQINTGNLSKSFIKEEFRGGNLGVGLNWQVDWFKLGLTYAYKKTNNFNLLDKTEYKLTTTTPSTSISQILTQERAITGYSGTYGEVEINELNADLLLNISLGKESETYTLINPYFRSNLLSRNKLLLPDSYSFGFGTYFFSKQSKFLGGLYVELPDVENAYEKLKPIEDQNIRTAIRRFNFGIVAKFSLNSIISSQ</sequence>
<keyword evidence="2" id="KW-1185">Reference proteome</keyword>
<evidence type="ECO:0000313" key="1">
    <source>
        <dbReference type="EMBL" id="CCH54592.1"/>
    </source>
</evidence>